<dbReference type="EMBL" id="CP041036">
    <property type="protein sequence ID" value="QDE31761.1"/>
    <property type="molecule type" value="Genomic_DNA"/>
</dbReference>
<feature type="transmembrane region" description="Helical" evidence="5">
    <location>
        <begin position="150"/>
        <end position="168"/>
    </location>
</feature>
<organism evidence="7 8">
    <name type="scientific">Shewanella polaris</name>
    <dbReference type="NCBI Taxonomy" id="2588449"/>
    <lineage>
        <taxon>Bacteria</taxon>
        <taxon>Pseudomonadati</taxon>
        <taxon>Pseudomonadota</taxon>
        <taxon>Gammaproteobacteria</taxon>
        <taxon>Alteromonadales</taxon>
        <taxon>Shewanellaceae</taxon>
        <taxon>Shewanella</taxon>
    </lineage>
</organism>
<feature type="transmembrane region" description="Helical" evidence="5">
    <location>
        <begin position="58"/>
        <end position="76"/>
    </location>
</feature>
<evidence type="ECO:0000256" key="3">
    <source>
        <dbReference type="ARBA" id="ARBA00022989"/>
    </source>
</evidence>
<dbReference type="PANTHER" id="PTHR37422">
    <property type="entry name" value="TEICHURONIC ACID BIOSYNTHESIS PROTEIN TUAE"/>
    <property type="match status" value="1"/>
</dbReference>
<dbReference type="PANTHER" id="PTHR37422:SF17">
    <property type="entry name" value="O-ANTIGEN LIGASE"/>
    <property type="match status" value="1"/>
</dbReference>
<keyword evidence="4 5" id="KW-0472">Membrane</keyword>
<dbReference type="KEGG" id="spol:FH971_12800"/>
<name>A0A4Y5YG30_9GAMM</name>
<feature type="transmembrane region" description="Helical" evidence="5">
    <location>
        <begin position="385"/>
        <end position="405"/>
    </location>
</feature>
<feature type="transmembrane region" description="Helical" evidence="5">
    <location>
        <begin position="108"/>
        <end position="130"/>
    </location>
</feature>
<dbReference type="Pfam" id="PF04932">
    <property type="entry name" value="Wzy_C"/>
    <property type="match status" value="1"/>
</dbReference>
<proteinExistence type="predicted"/>
<sequence length="408" mass="46178">MNDYKLLRTDVILIFVVFSFFFSLVFNSTIGSLAALMFIVCGGSILINNISESYRILLRYRALLIIPCLAIVSSFWSDTSMIAFRGGVQLLLTTVFSIVLICRVDKNLLLNCLVFTFIIAMGASLASNRVALNGMTGEISLIGIFSSKNYLAIHTAIGVGVGVVMYFYSEKTNRLSRILGGILLFLAVLVLLKAKSFGTTLSVSMSLFLMYLFMWYQTKNITFYLRLNVNFFMVAILISIIGIAIYSLTQSFFDEFMYDIGKDPTLTGRTYIWQRGLDLISENPILGSGYQSVFVINNMVAEDIWEYAKVESGSGFNFHNMFINIWVELGFVGFFIYVVGLILLIKKLYKNYDFTNPLLVLSIFVFFFFFTQSFLEAVLLRQFTLAQFLICLAWISFSSVSRRIVNVA</sequence>
<dbReference type="InterPro" id="IPR051533">
    <property type="entry name" value="WaaL-like"/>
</dbReference>
<feature type="transmembrane region" description="Helical" evidence="5">
    <location>
        <begin position="7"/>
        <end position="26"/>
    </location>
</feature>
<evidence type="ECO:0000256" key="1">
    <source>
        <dbReference type="ARBA" id="ARBA00004141"/>
    </source>
</evidence>
<keyword evidence="3 5" id="KW-1133">Transmembrane helix</keyword>
<evidence type="ECO:0000256" key="5">
    <source>
        <dbReference type="SAM" id="Phobius"/>
    </source>
</evidence>
<evidence type="ECO:0000313" key="8">
    <source>
        <dbReference type="Proteomes" id="UP000319809"/>
    </source>
</evidence>
<evidence type="ECO:0000256" key="4">
    <source>
        <dbReference type="ARBA" id="ARBA00023136"/>
    </source>
</evidence>
<feature type="transmembrane region" description="Helical" evidence="5">
    <location>
        <begin position="357"/>
        <end position="379"/>
    </location>
</feature>
<feature type="transmembrane region" description="Helical" evidence="5">
    <location>
        <begin position="32"/>
        <end position="51"/>
    </location>
</feature>
<accession>A0A4Y5YG30</accession>
<reference evidence="7 8" key="1">
    <citation type="submission" date="2019-06" db="EMBL/GenBank/DDBJ databases">
        <title>The genome of Shewanella sp. SM1901.</title>
        <authorList>
            <person name="Cha Q."/>
        </authorList>
    </citation>
    <scope>NUCLEOTIDE SEQUENCE [LARGE SCALE GENOMIC DNA]</scope>
    <source>
        <strain evidence="7 8">SM1901</strain>
    </source>
</reference>
<evidence type="ECO:0000313" key="7">
    <source>
        <dbReference type="EMBL" id="QDE31761.1"/>
    </source>
</evidence>
<dbReference type="InterPro" id="IPR007016">
    <property type="entry name" value="O-antigen_ligase-rel_domated"/>
</dbReference>
<feature type="transmembrane region" description="Helical" evidence="5">
    <location>
        <begin position="228"/>
        <end position="248"/>
    </location>
</feature>
<dbReference type="Proteomes" id="UP000319809">
    <property type="component" value="Chromosome"/>
</dbReference>
<comment type="subcellular location">
    <subcellularLocation>
        <location evidence="1">Membrane</location>
        <topology evidence="1">Multi-pass membrane protein</topology>
    </subcellularLocation>
</comment>
<dbReference type="GO" id="GO:0016874">
    <property type="term" value="F:ligase activity"/>
    <property type="evidence" value="ECO:0007669"/>
    <property type="project" value="UniProtKB-KW"/>
</dbReference>
<evidence type="ECO:0000259" key="6">
    <source>
        <dbReference type="Pfam" id="PF04932"/>
    </source>
</evidence>
<feature type="transmembrane region" description="Helical" evidence="5">
    <location>
        <begin position="323"/>
        <end position="345"/>
    </location>
</feature>
<feature type="transmembrane region" description="Helical" evidence="5">
    <location>
        <begin position="82"/>
        <end position="101"/>
    </location>
</feature>
<feature type="domain" description="O-antigen ligase-related" evidence="6">
    <location>
        <begin position="183"/>
        <end position="338"/>
    </location>
</feature>
<feature type="transmembrane region" description="Helical" evidence="5">
    <location>
        <begin position="198"/>
        <end position="216"/>
    </location>
</feature>
<evidence type="ECO:0000256" key="2">
    <source>
        <dbReference type="ARBA" id="ARBA00022692"/>
    </source>
</evidence>
<feature type="transmembrane region" description="Helical" evidence="5">
    <location>
        <begin position="175"/>
        <end position="192"/>
    </location>
</feature>
<keyword evidence="7" id="KW-0436">Ligase</keyword>
<keyword evidence="2 5" id="KW-0812">Transmembrane</keyword>
<gene>
    <name evidence="7" type="ORF">FH971_12800</name>
</gene>
<dbReference type="AlphaFoldDB" id="A0A4Y5YG30"/>
<keyword evidence="8" id="KW-1185">Reference proteome</keyword>
<dbReference type="GO" id="GO:0016020">
    <property type="term" value="C:membrane"/>
    <property type="evidence" value="ECO:0007669"/>
    <property type="project" value="UniProtKB-SubCell"/>
</dbReference>
<protein>
    <submittedName>
        <fullName evidence="7">O-antigen ligase family protein</fullName>
    </submittedName>
</protein>